<dbReference type="STRING" id="657014.SAMN04488092_10343"/>
<accession>A0A1H9BXX1</accession>
<keyword evidence="5 6" id="KW-0472">Membrane</keyword>
<keyword evidence="4 6" id="KW-1133">Transmembrane helix</keyword>
<feature type="transmembrane region" description="Helical" evidence="6">
    <location>
        <begin position="158"/>
        <end position="176"/>
    </location>
</feature>
<feature type="transmembrane region" description="Helical" evidence="6">
    <location>
        <begin position="310"/>
        <end position="343"/>
    </location>
</feature>
<keyword evidence="8" id="KW-1185">Reference proteome</keyword>
<name>A0A1H9BXX1_9RHOB</name>
<evidence type="ECO:0000256" key="2">
    <source>
        <dbReference type="ARBA" id="ARBA00009773"/>
    </source>
</evidence>
<dbReference type="PANTHER" id="PTHR21716">
    <property type="entry name" value="TRANSMEMBRANE PROTEIN"/>
    <property type="match status" value="1"/>
</dbReference>
<evidence type="ECO:0000313" key="7">
    <source>
        <dbReference type="EMBL" id="SEP93729.1"/>
    </source>
</evidence>
<evidence type="ECO:0000256" key="4">
    <source>
        <dbReference type="ARBA" id="ARBA00022989"/>
    </source>
</evidence>
<dbReference type="GO" id="GO:0016020">
    <property type="term" value="C:membrane"/>
    <property type="evidence" value="ECO:0007669"/>
    <property type="project" value="UniProtKB-SubCell"/>
</dbReference>
<organism evidence="7 8">
    <name type="scientific">Thalassovita taeanensis</name>
    <dbReference type="NCBI Taxonomy" id="657014"/>
    <lineage>
        <taxon>Bacteria</taxon>
        <taxon>Pseudomonadati</taxon>
        <taxon>Pseudomonadota</taxon>
        <taxon>Alphaproteobacteria</taxon>
        <taxon>Rhodobacterales</taxon>
        <taxon>Roseobacteraceae</taxon>
        <taxon>Thalassovita</taxon>
    </lineage>
</organism>
<feature type="transmembrane region" description="Helical" evidence="6">
    <location>
        <begin position="12"/>
        <end position="43"/>
    </location>
</feature>
<dbReference type="Pfam" id="PF01594">
    <property type="entry name" value="AI-2E_transport"/>
    <property type="match status" value="1"/>
</dbReference>
<gene>
    <name evidence="7" type="ORF">SAMN04488092_10343</name>
</gene>
<dbReference type="Proteomes" id="UP000198634">
    <property type="component" value="Unassembled WGS sequence"/>
</dbReference>
<feature type="transmembrane region" description="Helical" evidence="6">
    <location>
        <begin position="212"/>
        <end position="233"/>
    </location>
</feature>
<dbReference type="OrthoDB" id="106838at2"/>
<keyword evidence="3 6" id="KW-0812">Transmembrane</keyword>
<comment type="subcellular location">
    <subcellularLocation>
        <location evidence="1">Membrane</location>
        <topology evidence="1">Multi-pass membrane protein</topology>
    </subcellularLocation>
</comment>
<dbReference type="InterPro" id="IPR002549">
    <property type="entry name" value="AI-2E-like"/>
</dbReference>
<proteinExistence type="inferred from homology"/>
<reference evidence="7 8" key="1">
    <citation type="submission" date="2016-10" db="EMBL/GenBank/DDBJ databases">
        <authorList>
            <person name="de Groot N.N."/>
        </authorList>
    </citation>
    <scope>NUCLEOTIDE SEQUENCE [LARGE SCALE GENOMIC DNA]</scope>
    <source>
        <strain evidence="7 8">DSM 22007</strain>
    </source>
</reference>
<dbReference type="RefSeq" id="WP_090268773.1">
    <property type="nucleotide sequence ID" value="NZ_FOEP01000003.1"/>
</dbReference>
<evidence type="ECO:0000313" key="8">
    <source>
        <dbReference type="Proteomes" id="UP000198634"/>
    </source>
</evidence>
<evidence type="ECO:0000256" key="5">
    <source>
        <dbReference type="ARBA" id="ARBA00023136"/>
    </source>
</evidence>
<evidence type="ECO:0000256" key="3">
    <source>
        <dbReference type="ARBA" id="ARBA00022692"/>
    </source>
</evidence>
<protein>
    <submittedName>
        <fullName evidence="7">Predicted PurR-regulated permease PerM</fullName>
    </submittedName>
</protein>
<dbReference type="EMBL" id="FOEP01000003">
    <property type="protein sequence ID" value="SEP93729.1"/>
    <property type="molecule type" value="Genomic_DNA"/>
</dbReference>
<comment type="similarity">
    <text evidence="2">Belongs to the autoinducer-2 exporter (AI-2E) (TC 2.A.86) family.</text>
</comment>
<sequence>MSKVTIQEMSFFAVIILVTTAFIWLILPFYGAILWGAILAILFDPLKRRLDIWLNGHSNLAAILSVLICICIVVIPGMILLAALAQEAANLYVRLDTQELDIGGLLERIQGVLPPFVLKIMSALNLGSFDEIQTRLTAFLLQASQAFATKAITIGHNAVQLVASLGVMLYLLFFLFRDGMDLTAQIRQVSPLSEHHTDQILNRFTSVMKATVKGNIVIAMIQGALGGITFWALGLEAPLLWGVLMAAVSLLPAIGAPLVWVPAAIYLLASGDYIRGIAMLAAGTLVISMVDNLIRPPLVGKGTRLPDYVILISTLGGIMLIGMNGFVLGPLIAALFVAVWSLFTEDRSQG</sequence>
<feature type="transmembrane region" description="Helical" evidence="6">
    <location>
        <begin position="63"/>
        <end position="85"/>
    </location>
</feature>
<evidence type="ECO:0000256" key="6">
    <source>
        <dbReference type="SAM" id="Phobius"/>
    </source>
</evidence>
<evidence type="ECO:0000256" key="1">
    <source>
        <dbReference type="ARBA" id="ARBA00004141"/>
    </source>
</evidence>
<feature type="transmembrane region" description="Helical" evidence="6">
    <location>
        <begin position="273"/>
        <end position="290"/>
    </location>
</feature>
<dbReference type="PANTHER" id="PTHR21716:SF4">
    <property type="entry name" value="TRANSMEMBRANE PROTEIN 245"/>
    <property type="match status" value="1"/>
</dbReference>
<feature type="transmembrane region" description="Helical" evidence="6">
    <location>
        <begin position="239"/>
        <end position="261"/>
    </location>
</feature>
<dbReference type="AlphaFoldDB" id="A0A1H9BXX1"/>